<dbReference type="InterPro" id="IPR006094">
    <property type="entry name" value="Oxid_FAD_bind_N"/>
</dbReference>
<evidence type="ECO:0000259" key="8">
    <source>
        <dbReference type="PROSITE" id="PS51387"/>
    </source>
</evidence>
<dbReference type="SUPFAM" id="SSF55103">
    <property type="entry name" value="FAD-linked oxidases, C-terminal domain"/>
    <property type="match status" value="1"/>
</dbReference>
<dbReference type="InterPro" id="IPR016164">
    <property type="entry name" value="FAD-linked_Oxase-like_C"/>
</dbReference>
<comment type="caution">
    <text evidence="9">The sequence shown here is derived from an EMBL/GenBank/DDBJ whole genome shotgun (WGS) entry which is preliminary data.</text>
</comment>
<dbReference type="GO" id="GO:0008720">
    <property type="term" value="F:D-lactate dehydrogenase (NAD+) activity"/>
    <property type="evidence" value="ECO:0007669"/>
    <property type="project" value="TreeGrafter"/>
</dbReference>
<dbReference type="AlphaFoldDB" id="A0A8J7C2G5"/>
<sequence>MAILHAEDPCRGRRTAVPRLVTDQDLLSPYLEDASGSSPGTATGLLRAESEEEISSWLRATCDQAVPVLPQAARSSLTGGAHPSGEVVVSVERLRGVQVRGDGTATVGPGMRLVELQQELESHGLYYPPVPTYQDAMIGGTVSTNAGGAATFKYGVTRQWIRGIRVALFNGDVLDLKRGQASVAPGGHFRIALSGGEVLQVPAPTYRLPDLKKISAGYHASDPLDLLDLFIGSEGTLGVITEVTIDTIPLPAAVLSGLAFTGGDRLAVDLAGELRRAALACRSGDSREPDIRAIEWVDSRSLALLKIHGDLRDLKLRLPAEAGSAILFEMELPPGREQDPILDLLERFLSGEPDLPDRAEVRLFRLLERCNTLESLLPALPGDRAVREQLRRFRESVPVRVNELLAAGRTAGAGARKVGGDLIVPFEQLPVFIEAIEHELGGRGLPYAIWGHLSDGNLHPNVLPADAGQVRLGEEALLALGQVAADLGGCPLSEHGVGRSGLKQELMRRFLGDAAVGEMREVKKGLDPALRFAPGTLFPRKDTDF</sequence>
<dbReference type="Pfam" id="PF02913">
    <property type="entry name" value="FAD-oxidase_C"/>
    <property type="match status" value="1"/>
</dbReference>
<feature type="domain" description="FAD-binding PCMH-type" evidence="8">
    <location>
        <begin position="38"/>
        <end position="250"/>
    </location>
</feature>
<dbReference type="PROSITE" id="PS51387">
    <property type="entry name" value="FAD_PCMH"/>
    <property type="match status" value="1"/>
</dbReference>
<dbReference type="InterPro" id="IPR016167">
    <property type="entry name" value="FAD-bd_PCMH_sub1"/>
</dbReference>
<evidence type="ECO:0000313" key="9">
    <source>
        <dbReference type="EMBL" id="MBD3867681.1"/>
    </source>
</evidence>
<dbReference type="InterPro" id="IPR016169">
    <property type="entry name" value="FAD-bd_PCMH_sub2"/>
</dbReference>
<keyword evidence="6" id="KW-0560">Oxidoreductase</keyword>
<proteinExistence type="inferred from homology"/>
<dbReference type="Pfam" id="PF01565">
    <property type="entry name" value="FAD_binding_4"/>
    <property type="match status" value="1"/>
</dbReference>
<dbReference type="PANTHER" id="PTHR11748">
    <property type="entry name" value="D-LACTATE DEHYDROGENASE"/>
    <property type="match status" value="1"/>
</dbReference>
<keyword evidence="5" id="KW-0809">Transit peptide</keyword>
<comment type="similarity">
    <text evidence="2">Belongs to the FAD-binding oxidoreductase/transferase type 4 family.</text>
</comment>
<accession>A0A8J7C2G5</accession>
<dbReference type="PANTHER" id="PTHR11748:SF111">
    <property type="entry name" value="D-LACTATE DEHYDROGENASE, MITOCHONDRIAL-RELATED"/>
    <property type="match status" value="1"/>
</dbReference>
<keyword evidence="4" id="KW-0274">FAD</keyword>
<evidence type="ECO:0000256" key="7">
    <source>
        <dbReference type="ARBA" id="ARBA00038897"/>
    </source>
</evidence>
<evidence type="ECO:0000256" key="6">
    <source>
        <dbReference type="ARBA" id="ARBA00023002"/>
    </source>
</evidence>
<keyword evidence="3" id="KW-0285">Flavoprotein</keyword>
<dbReference type="Proteomes" id="UP000648239">
    <property type="component" value="Unassembled WGS sequence"/>
</dbReference>
<gene>
    <name evidence="9" type="ORF">IFK94_06105</name>
</gene>
<dbReference type="SUPFAM" id="SSF56176">
    <property type="entry name" value="FAD-binding/transporter-associated domain-like"/>
    <property type="match status" value="1"/>
</dbReference>
<evidence type="ECO:0000256" key="1">
    <source>
        <dbReference type="ARBA" id="ARBA00001974"/>
    </source>
</evidence>
<reference evidence="9 10" key="1">
    <citation type="submission" date="2020-08" db="EMBL/GenBank/DDBJ databases">
        <title>Acidobacteriota in marine sediments use diverse sulfur dissimilation pathways.</title>
        <authorList>
            <person name="Wasmund K."/>
        </authorList>
    </citation>
    <scope>NUCLEOTIDE SEQUENCE [LARGE SCALE GENOMIC DNA]</scope>
    <source>
        <strain evidence="9">MAG AM4</strain>
    </source>
</reference>
<dbReference type="EMBL" id="JACXWD010000014">
    <property type="protein sequence ID" value="MBD3867681.1"/>
    <property type="molecule type" value="Genomic_DNA"/>
</dbReference>
<dbReference type="GO" id="GO:0004458">
    <property type="term" value="F:D-lactate dehydrogenase (cytochrome) activity"/>
    <property type="evidence" value="ECO:0007669"/>
    <property type="project" value="UniProtKB-EC"/>
</dbReference>
<dbReference type="Gene3D" id="3.30.465.10">
    <property type="match status" value="1"/>
</dbReference>
<dbReference type="InterPro" id="IPR016166">
    <property type="entry name" value="FAD-bd_PCMH"/>
</dbReference>
<evidence type="ECO:0000256" key="5">
    <source>
        <dbReference type="ARBA" id="ARBA00022946"/>
    </source>
</evidence>
<dbReference type="GO" id="GO:0071949">
    <property type="term" value="F:FAD binding"/>
    <property type="evidence" value="ECO:0007669"/>
    <property type="project" value="InterPro"/>
</dbReference>
<comment type="cofactor">
    <cofactor evidence="1">
        <name>FAD</name>
        <dbReference type="ChEBI" id="CHEBI:57692"/>
    </cofactor>
</comment>
<dbReference type="GO" id="GO:1903457">
    <property type="term" value="P:lactate catabolic process"/>
    <property type="evidence" value="ECO:0007669"/>
    <property type="project" value="TreeGrafter"/>
</dbReference>
<evidence type="ECO:0000256" key="4">
    <source>
        <dbReference type="ARBA" id="ARBA00022827"/>
    </source>
</evidence>
<evidence type="ECO:0000256" key="3">
    <source>
        <dbReference type="ARBA" id="ARBA00022630"/>
    </source>
</evidence>
<name>A0A8J7C2G5_9BACT</name>
<dbReference type="InterPro" id="IPR036318">
    <property type="entry name" value="FAD-bd_PCMH-like_sf"/>
</dbReference>
<dbReference type="EC" id="1.1.2.4" evidence="7"/>
<dbReference type="Gene3D" id="3.30.43.10">
    <property type="entry name" value="Uridine Diphospho-n-acetylenolpyruvylglucosamine Reductase, domain 2"/>
    <property type="match status" value="1"/>
</dbReference>
<evidence type="ECO:0000256" key="2">
    <source>
        <dbReference type="ARBA" id="ARBA00008000"/>
    </source>
</evidence>
<organism evidence="9 10">
    <name type="scientific">Candidatus Polarisedimenticola svalbardensis</name>
    <dbReference type="NCBI Taxonomy" id="2886004"/>
    <lineage>
        <taxon>Bacteria</taxon>
        <taxon>Pseudomonadati</taxon>
        <taxon>Acidobacteriota</taxon>
        <taxon>Candidatus Polarisedimenticolia</taxon>
        <taxon>Candidatus Polarisedimenticolales</taxon>
        <taxon>Candidatus Polarisedimenticolaceae</taxon>
        <taxon>Candidatus Polarisedimenticola</taxon>
    </lineage>
</organism>
<dbReference type="Gene3D" id="3.30.70.2740">
    <property type="match status" value="1"/>
</dbReference>
<protein>
    <recommendedName>
        <fullName evidence="7">D-lactate dehydrogenase (cytochrome)</fullName>
        <ecNumber evidence="7">1.1.2.4</ecNumber>
    </recommendedName>
</protein>
<evidence type="ECO:0000313" key="10">
    <source>
        <dbReference type="Proteomes" id="UP000648239"/>
    </source>
</evidence>
<dbReference type="InterPro" id="IPR004113">
    <property type="entry name" value="FAD-bd_oxidored_4_C"/>
</dbReference>